<dbReference type="Gene3D" id="1.10.10.10">
    <property type="entry name" value="Winged helix-like DNA-binding domain superfamily/Winged helix DNA-binding domain"/>
    <property type="match status" value="1"/>
</dbReference>
<reference evidence="2 3" key="1">
    <citation type="submission" date="2020-02" db="EMBL/GenBank/DDBJ databases">
        <title>Genome sequence of the type strain CGMCC 1.15528 of Mesorhizobium zhangyense.</title>
        <authorList>
            <person name="Gao J."/>
            <person name="Sun J."/>
        </authorList>
    </citation>
    <scope>NUCLEOTIDE SEQUENCE [LARGE SCALE GENOMIC DNA]</scope>
    <source>
        <strain evidence="2 3">CGMCC 1.15528</strain>
    </source>
</reference>
<dbReference type="PANTHER" id="PTHR38600:SF2">
    <property type="entry name" value="SLL0088 PROTEIN"/>
    <property type="match status" value="1"/>
</dbReference>
<dbReference type="InterPro" id="IPR001845">
    <property type="entry name" value="HTH_ArsR_DNA-bd_dom"/>
</dbReference>
<dbReference type="PROSITE" id="PS50987">
    <property type="entry name" value="HTH_ARSR_2"/>
    <property type="match status" value="1"/>
</dbReference>
<dbReference type="EMBL" id="JAAKZG010000005">
    <property type="protein sequence ID" value="NGN42162.1"/>
    <property type="molecule type" value="Genomic_DNA"/>
</dbReference>
<dbReference type="InterPro" id="IPR011991">
    <property type="entry name" value="ArsR-like_HTH"/>
</dbReference>
<feature type="domain" description="HTH arsR-type" evidence="1">
    <location>
        <begin position="1"/>
        <end position="95"/>
    </location>
</feature>
<dbReference type="SUPFAM" id="SSF46785">
    <property type="entry name" value="Winged helix' DNA-binding domain"/>
    <property type="match status" value="1"/>
</dbReference>
<dbReference type="InterPro" id="IPR036390">
    <property type="entry name" value="WH_DNA-bd_sf"/>
</dbReference>
<evidence type="ECO:0000313" key="2">
    <source>
        <dbReference type="EMBL" id="NGN42162.1"/>
    </source>
</evidence>
<name>A0A7C9R7M5_9HYPH</name>
<dbReference type="Proteomes" id="UP000481252">
    <property type="component" value="Unassembled WGS sequence"/>
</dbReference>
<sequence>MVLDDAPALDGIFHALSDPTRRAMLRSLTTGQQNIGELAAPFDMSFAAASKHIRVLEAAGLVRRSVQGRSHVCRIEPAPLKAADQWLRFYENYWLDRLDTLEAILRAEDEQKQGEKP</sequence>
<dbReference type="PRINTS" id="PR00778">
    <property type="entry name" value="HTHARSR"/>
</dbReference>
<dbReference type="CDD" id="cd00090">
    <property type="entry name" value="HTH_ARSR"/>
    <property type="match status" value="1"/>
</dbReference>
<keyword evidence="3" id="KW-1185">Reference proteome</keyword>
<gene>
    <name evidence="2" type="ORF">G6N74_13920</name>
</gene>
<dbReference type="AlphaFoldDB" id="A0A7C9R7M5"/>
<evidence type="ECO:0000259" key="1">
    <source>
        <dbReference type="PROSITE" id="PS50987"/>
    </source>
</evidence>
<dbReference type="NCBIfam" id="NF033788">
    <property type="entry name" value="HTH_metalloreg"/>
    <property type="match status" value="1"/>
</dbReference>
<organism evidence="2 3">
    <name type="scientific">Mesorhizobium zhangyense</name>
    <dbReference type="NCBI Taxonomy" id="1776730"/>
    <lineage>
        <taxon>Bacteria</taxon>
        <taxon>Pseudomonadati</taxon>
        <taxon>Pseudomonadota</taxon>
        <taxon>Alphaproteobacteria</taxon>
        <taxon>Hyphomicrobiales</taxon>
        <taxon>Phyllobacteriaceae</taxon>
        <taxon>Mesorhizobium</taxon>
    </lineage>
</organism>
<dbReference type="GO" id="GO:0003700">
    <property type="term" value="F:DNA-binding transcription factor activity"/>
    <property type="evidence" value="ECO:0007669"/>
    <property type="project" value="InterPro"/>
</dbReference>
<dbReference type="RefSeq" id="WP_165118278.1">
    <property type="nucleotide sequence ID" value="NZ_JAAKZG010000005.1"/>
</dbReference>
<dbReference type="InterPro" id="IPR036388">
    <property type="entry name" value="WH-like_DNA-bd_sf"/>
</dbReference>
<dbReference type="PANTHER" id="PTHR38600">
    <property type="entry name" value="TRANSCRIPTIONAL REGULATORY PROTEIN"/>
    <property type="match status" value="1"/>
</dbReference>
<comment type="caution">
    <text evidence="2">The sequence shown here is derived from an EMBL/GenBank/DDBJ whole genome shotgun (WGS) entry which is preliminary data.</text>
</comment>
<evidence type="ECO:0000313" key="3">
    <source>
        <dbReference type="Proteomes" id="UP000481252"/>
    </source>
</evidence>
<accession>A0A7C9R7M5</accession>
<proteinExistence type="predicted"/>
<protein>
    <submittedName>
        <fullName evidence="2">Helix-turn-helix transcriptional regulator</fullName>
    </submittedName>
</protein>
<dbReference type="SMART" id="SM00418">
    <property type="entry name" value="HTH_ARSR"/>
    <property type="match status" value="1"/>
</dbReference>
<dbReference type="Pfam" id="PF12840">
    <property type="entry name" value="HTH_20"/>
    <property type="match status" value="1"/>
</dbReference>